<reference evidence="6 7" key="1">
    <citation type="submission" date="2015-09" db="EMBL/GenBank/DDBJ databases">
        <authorList>
            <consortium name="Pathogen Informatics"/>
        </authorList>
    </citation>
    <scope>NUCLEOTIDE SEQUENCE [LARGE SCALE GENOMIC DNA]</scope>
    <source>
        <strain evidence="6 7">2789STDY5834961</strain>
    </source>
</reference>
<evidence type="ECO:0000256" key="1">
    <source>
        <dbReference type="ARBA" id="ARBA00009437"/>
    </source>
</evidence>
<dbReference type="Gene3D" id="1.10.10.10">
    <property type="entry name" value="Winged helix-like DNA-binding domain superfamily/Winged helix DNA-binding domain"/>
    <property type="match status" value="1"/>
</dbReference>
<dbReference type="GO" id="GO:0005829">
    <property type="term" value="C:cytosol"/>
    <property type="evidence" value="ECO:0007669"/>
    <property type="project" value="TreeGrafter"/>
</dbReference>
<feature type="domain" description="HTH lysR-type" evidence="5">
    <location>
        <begin position="1"/>
        <end position="58"/>
    </location>
</feature>
<dbReference type="OrthoDB" id="63123at2"/>
<dbReference type="InterPro" id="IPR036388">
    <property type="entry name" value="WH-like_DNA-bd_sf"/>
</dbReference>
<dbReference type="PROSITE" id="PS50931">
    <property type="entry name" value="HTH_LYSR"/>
    <property type="match status" value="1"/>
</dbReference>
<sequence length="290" mass="33072">MDIKSWKIMLAVDDYGSFTRVGAELGYTQSGITQMMKNLEKKVGFPLYIKDHHGITLTNEAKSLIPAIRTLLNADEVIHQEIAALNGAQRGTIRIGTYLSCSIHWIPKIIREFQQKHPDIIIQVIEGVEGELADWIQERRVDIGFISLQKNHKYQFLPVMNDLMYAVVPENDPLAKEEEIPIEAFEDAPFIITEYTPGSDVHRILKKHKIHPDIRYVTRNEFSSLSMVEHELGYSILPGLLLRGQQGKFVKRPLKPTITRQLGLAYSSLENLSPASKTFLEYAKDFLLDD</sequence>
<keyword evidence="2" id="KW-0805">Transcription regulation</keyword>
<evidence type="ECO:0000256" key="3">
    <source>
        <dbReference type="ARBA" id="ARBA00023125"/>
    </source>
</evidence>
<keyword evidence="3" id="KW-0238">DNA-binding</keyword>
<evidence type="ECO:0000256" key="4">
    <source>
        <dbReference type="ARBA" id="ARBA00023163"/>
    </source>
</evidence>
<dbReference type="PANTHER" id="PTHR30419">
    <property type="entry name" value="HTH-TYPE TRANSCRIPTIONAL REGULATOR YBHD"/>
    <property type="match status" value="1"/>
</dbReference>
<keyword evidence="4" id="KW-0804">Transcription</keyword>
<dbReference type="CDD" id="cd05466">
    <property type="entry name" value="PBP2_LTTR_substrate"/>
    <property type="match status" value="1"/>
</dbReference>
<proteinExistence type="inferred from homology"/>
<evidence type="ECO:0000313" key="6">
    <source>
        <dbReference type="EMBL" id="CUN12062.1"/>
    </source>
</evidence>
<dbReference type="Gene3D" id="3.40.190.290">
    <property type="match status" value="1"/>
</dbReference>
<accession>A0A173UAI9</accession>
<dbReference type="PANTHER" id="PTHR30419:SF24">
    <property type="entry name" value="HTH-TYPE TRANSCRIPTIONAL REGULATOR CZCR"/>
    <property type="match status" value="1"/>
</dbReference>
<dbReference type="InterPro" id="IPR050950">
    <property type="entry name" value="HTH-type_LysR_regulators"/>
</dbReference>
<organism evidence="6 7">
    <name type="scientific">Dorea longicatena</name>
    <dbReference type="NCBI Taxonomy" id="88431"/>
    <lineage>
        <taxon>Bacteria</taxon>
        <taxon>Bacillati</taxon>
        <taxon>Bacillota</taxon>
        <taxon>Clostridia</taxon>
        <taxon>Lachnospirales</taxon>
        <taxon>Lachnospiraceae</taxon>
        <taxon>Dorea</taxon>
    </lineage>
</organism>
<dbReference type="InterPro" id="IPR000847">
    <property type="entry name" value="LysR_HTH_N"/>
</dbReference>
<dbReference type="AlphaFoldDB" id="A0A173UAI9"/>
<dbReference type="Pfam" id="PF03466">
    <property type="entry name" value="LysR_substrate"/>
    <property type="match status" value="1"/>
</dbReference>
<evidence type="ECO:0000256" key="2">
    <source>
        <dbReference type="ARBA" id="ARBA00023015"/>
    </source>
</evidence>
<dbReference type="InterPro" id="IPR005119">
    <property type="entry name" value="LysR_subst-bd"/>
</dbReference>
<protein>
    <submittedName>
        <fullName evidence="6">HTH-type transcriptional activator CmpR</fullName>
    </submittedName>
</protein>
<evidence type="ECO:0000259" key="5">
    <source>
        <dbReference type="PROSITE" id="PS50931"/>
    </source>
</evidence>
<dbReference type="RefSeq" id="WP_055214638.1">
    <property type="nucleotide sequence ID" value="NZ_CAXSPU010000008.1"/>
</dbReference>
<dbReference type="InterPro" id="IPR036390">
    <property type="entry name" value="WH_DNA-bd_sf"/>
</dbReference>
<gene>
    <name evidence="6" type="primary">cmpR_1</name>
    <name evidence="6" type="ORF">ERS852573_02018</name>
</gene>
<dbReference type="SUPFAM" id="SSF46785">
    <property type="entry name" value="Winged helix' DNA-binding domain"/>
    <property type="match status" value="1"/>
</dbReference>
<evidence type="ECO:0000313" key="7">
    <source>
        <dbReference type="Proteomes" id="UP000095597"/>
    </source>
</evidence>
<dbReference type="SUPFAM" id="SSF53850">
    <property type="entry name" value="Periplasmic binding protein-like II"/>
    <property type="match status" value="1"/>
</dbReference>
<name>A0A173UAI9_9FIRM</name>
<dbReference type="GO" id="GO:0003677">
    <property type="term" value="F:DNA binding"/>
    <property type="evidence" value="ECO:0007669"/>
    <property type="project" value="UniProtKB-KW"/>
</dbReference>
<dbReference type="Pfam" id="PF00126">
    <property type="entry name" value="HTH_1"/>
    <property type="match status" value="1"/>
</dbReference>
<dbReference type="GO" id="GO:0003700">
    <property type="term" value="F:DNA-binding transcription factor activity"/>
    <property type="evidence" value="ECO:0007669"/>
    <property type="project" value="InterPro"/>
</dbReference>
<dbReference type="EMBL" id="CYXO01000012">
    <property type="protein sequence ID" value="CUN12062.1"/>
    <property type="molecule type" value="Genomic_DNA"/>
</dbReference>
<comment type="similarity">
    <text evidence="1">Belongs to the LysR transcriptional regulatory family.</text>
</comment>
<dbReference type="Proteomes" id="UP000095597">
    <property type="component" value="Unassembled WGS sequence"/>
</dbReference>